<dbReference type="SUPFAM" id="SSF52540">
    <property type="entry name" value="P-loop containing nucleoside triphosphate hydrolases"/>
    <property type="match status" value="1"/>
</dbReference>
<dbReference type="SUPFAM" id="SSF56747">
    <property type="entry name" value="Prim-pol domain"/>
    <property type="match status" value="1"/>
</dbReference>
<comment type="caution">
    <text evidence="2">The sequence shown here is derived from an EMBL/GenBank/DDBJ whole genome shotgun (WGS) entry which is preliminary data.</text>
</comment>
<accession>A0A939J749</accession>
<dbReference type="Proteomes" id="UP000664096">
    <property type="component" value="Unassembled WGS sequence"/>
</dbReference>
<feature type="domain" description="DNA primase/polymerase bifunctional N-terminal" evidence="1">
    <location>
        <begin position="10"/>
        <end position="176"/>
    </location>
</feature>
<sequence length="742" mass="80932">MSDDIFENEARKYWDRSLPIVPVNGKAPALSGWTGLLGGIPGEEKQKEWLTSYANKNIGLLLGAPLGEEKVLVALDVDDDRLLNLVLQLLGLNRSERRAVLAGKRGKKGATIFVRAPKLLKSTVIKGAGELGNIDFLAGGKMTVMPPSIHPETGKPYENYGKSLLEVDFADLPEITDQHIKLLKAAISSENAIVLISGKATHDAGVALVAVLVRAGATDEEIEDILAGLLPGDYAGDSLQELPEWIRSAREKGFAETEGEDDTQSAKMVKLALAEGMYLFRDEATKDVAMATLPHTGSSIAYRVTSGSVKLWLRNLAYRSWGKPIASQPLNEAIATLEAIGLFDGPPFPVFARVAGNGHAISMDLGHDDGSTVLIEPDGWTIEATVAHKFIRGAGFGELPLPVSGSIEELYWFRSFLGLDQQNYRLLLAFLINALRPTGPYFILLVEGEQGSGKSFFCEVIKRIIDPNTAMRMRLPDKPQDLMIQAQEYRLLSFDNASGMSAEMSDALCALSTGGGIAVRKLYTDGDLYVMNYTRPFMINGIGGYASRPDLMERAIPIKLSPMSEGGRKTEDELRAEFNQRLPGVLGALYDAVAHALREFDGIEPPRHLRMADSARWISAAEGGLGEEAGAIIDAIAAAQDEFFIEQVNDNALVVALRRIAGPLGYEDYFGGLFVKIMEQDDAKHHRSLPKSPSQLSNQLIRMRPAMEKAGIVVEFLPKDRKGRKVRIRLVDPGNAKPPFLV</sequence>
<dbReference type="EMBL" id="JAEKJZ010000006">
    <property type="protein sequence ID" value="MBN9673454.1"/>
    <property type="molecule type" value="Genomic_DNA"/>
</dbReference>
<proteinExistence type="predicted"/>
<dbReference type="Pfam" id="PF09250">
    <property type="entry name" value="Prim-Pol"/>
    <property type="match status" value="1"/>
</dbReference>
<organism evidence="2 3">
    <name type="scientific">Roseibium aggregatum</name>
    <dbReference type="NCBI Taxonomy" id="187304"/>
    <lineage>
        <taxon>Bacteria</taxon>
        <taxon>Pseudomonadati</taxon>
        <taxon>Pseudomonadota</taxon>
        <taxon>Alphaproteobacteria</taxon>
        <taxon>Hyphomicrobiales</taxon>
        <taxon>Stappiaceae</taxon>
        <taxon>Roseibium</taxon>
    </lineage>
</organism>
<evidence type="ECO:0000259" key="1">
    <source>
        <dbReference type="SMART" id="SM00943"/>
    </source>
</evidence>
<dbReference type="InterPro" id="IPR027417">
    <property type="entry name" value="P-loop_NTPase"/>
</dbReference>
<dbReference type="InterPro" id="IPR015330">
    <property type="entry name" value="DNA_primase/pol_bifunc_N"/>
</dbReference>
<reference evidence="2" key="1">
    <citation type="submission" date="2020-12" db="EMBL/GenBank/DDBJ databases">
        <title>Oil enriched cultivation method for isolating marine PHA-producing bacteria.</title>
        <authorList>
            <person name="Zheng W."/>
            <person name="Yu S."/>
            <person name="Huang Y."/>
        </authorList>
    </citation>
    <scope>NUCLEOTIDE SEQUENCE</scope>
    <source>
        <strain evidence="2">SY-2-12</strain>
    </source>
</reference>
<dbReference type="AlphaFoldDB" id="A0A939J749"/>
<evidence type="ECO:0000313" key="3">
    <source>
        <dbReference type="Proteomes" id="UP000664096"/>
    </source>
</evidence>
<dbReference type="SMART" id="SM00943">
    <property type="entry name" value="Prim-Pol"/>
    <property type="match status" value="1"/>
</dbReference>
<name>A0A939J749_9HYPH</name>
<protein>
    <submittedName>
        <fullName evidence="2">Bifunctional DNA primase/polymerase</fullName>
    </submittedName>
</protein>
<gene>
    <name evidence="2" type="ORF">JF539_24060</name>
</gene>
<evidence type="ECO:0000313" key="2">
    <source>
        <dbReference type="EMBL" id="MBN9673454.1"/>
    </source>
</evidence>
<dbReference type="RefSeq" id="WP_207143274.1">
    <property type="nucleotide sequence ID" value="NZ_JAEKJZ010000006.1"/>
</dbReference>